<evidence type="ECO:0000313" key="3">
    <source>
        <dbReference type="EMBL" id="GAX20527.1"/>
    </source>
</evidence>
<sequence>MTKDTKETGEDEFASESNHNTMPQSTAVTGEPGHEDATGRDSSRYFSLKTHGSFDEDHSVGCKSPDGSDEDISIFRTRSLLDDDDGEEAEGETGPDATLRTASNLSGNKESSIRGISNKLQQLVHGSQPSVPAEGRELACRPSVLSVHLANQHSWDGFVRRGTRLKTFVDGAMHKIRDSFGAEGGEKRQHPSGQENPVSEPPQQRRRLDQTDFASSLAQERTAEVIQLQRQLKDYEVQASAMKAANDALREESASIQQRLDRTTQALRAAGSNAQKARADADAAQATAASLAQTLDSLDTVVTETKRASQVLHQEHQKISSTVSVMEGKLIQKESELMRVNKELKSLRAENTELEVLKTKWSDEQKRLKQSLDLQDQELRDLKQLQGERDALEKARKIRAEQVEKELRETQEMLMSATSGQAQAEKIQKELQETILELRKSNEDIHAKMSLQQSANADEVSRLSEALTKTEKETQKLRIEAEAAAETIQRLTMEKESAKKQISDLKSRALAAEHRVKDLSSMSSLFTTPESHTNQKDARTVSTTSTTPAASKSFVLPPLNGSVPHPIPTSTDKENTIWHSNVPQSSICSICSKASYGLMKPCQCGNKACTKKAHLSCVNRIQPGPSVSHPGTPAPQLPVVLCSVISSGK</sequence>
<feature type="compositionally biased region" description="Polar residues" evidence="2">
    <location>
        <begin position="100"/>
        <end position="111"/>
    </location>
</feature>
<feature type="region of interest" description="Disordered" evidence="2">
    <location>
        <begin position="525"/>
        <end position="562"/>
    </location>
</feature>
<feature type="compositionally biased region" description="Low complexity" evidence="2">
    <location>
        <begin position="540"/>
        <end position="551"/>
    </location>
</feature>
<evidence type="ECO:0000256" key="1">
    <source>
        <dbReference type="SAM" id="Coils"/>
    </source>
</evidence>
<name>A0A1Z5K2P4_FISSO</name>
<keyword evidence="4" id="KW-1185">Reference proteome</keyword>
<feature type="region of interest" description="Disordered" evidence="2">
    <location>
        <begin position="181"/>
        <end position="208"/>
    </location>
</feature>
<feature type="compositionally biased region" description="Polar residues" evidence="2">
    <location>
        <begin position="15"/>
        <end position="28"/>
    </location>
</feature>
<protein>
    <submittedName>
        <fullName evidence="3">Uncharacterized protein</fullName>
    </submittedName>
</protein>
<feature type="coiled-coil region" evidence="1">
    <location>
        <begin position="218"/>
        <end position="294"/>
    </location>
</feature>
<dbReference type="InParanoid" id="A0A1Z5K2P4"/>
<dbReference type="EMBL" id="BDSP01000149">
    <property type="protein sequence ID" value="GAX20527.1"/>
    <property type="molecule type" value="Genomic_DNA"/>
</dbReference>
<comment type="caution">
    <text evidence="3">The sequence shown here is derived from an EMBL/GenBank/DDBJ whole genome shotgun (WGS) entry which is preliminary data.</text>
</comment>
<feature type="compositionally biased region" description="Acidic residues" evidence="2">
    <location>
        <begin position="82"/>
        <end position="93"/>
    </location>
</feature>
<dbReference type="Proteomes" id="UP000198406">
    <property type="component" value="Unassembled WGS sequence"/>
</dbReference>
<accession>A0A1Z5K2P4</accession>
<dbReference type="AlphaFoldDB" id="A0A1Z5K2P4"/>
<proteinExistence type="predicted"/>
<feature type="compositionally biased region" description="Basic and acidic residues" evidence="2">
    <location>
        <begin position="32"/>
        <end position="43"/>
    </location>
</feature>
<dbReference type="OrthoDB" id="48747at2759"/>
<evidence type="ECO:0000256" key="2">
    <source>
        <dbReference type="SAM" id="MobiDB-lite"/>
    </source>
</evidence>
<gene>
    <name evidence="3" type="ORF">FisN_24Hh220</name>
</gene>
<keyword evidence="1" id="KW-0175">Coiled coil</keyword>
<feature type="coiled-coil region" evidence="1">
    <location>
        <begin position="330"/>
        <end position="515"/>
    </location>
</feature>
<organism evidence="3 4">
    <name type="scientific">Fistulifera solaris</name>
    <name type="common">Oleaginous diatom</name>
    <dbReference type="NCBI Taxonomy" id="1519565"/>
    <lineage>
        <taxon>Eukaryota</taxon>
        <taxon>Sar</taxon>
        <taxon>Stramenopiles</taxon>
        <taxon>Ochrophyta</taxon>
        <taxon>Bacillariophyta</taxon>
        <taxon>Bacillariophyceae</taxon>
        <taxon>Bacillariophycidae</taxon>
        <taxon>Naviculales</taxon>
        <taxon>Naviculaceae</taxon>
        <taxon>Fistulifera</taxon>
    </lineage>
</organism>
<evidence type="ECO:0000313" key="4">
    <source>
        <dbReference type="Proteomes" id="UP000198406"/>
    </source>
</evidence>
<reference evidence="3 4" key="1">
    <citation type="journal article" date="2015" name="Plant Cell">
        <title>Oil accumulation by the oleaginous diatom Fistulifera solaris as revealed by the genome and transcriptome.</title>
        <authorList>
            <person name="Tanaka T."/>
            <person name="Maeda Y."/>
            <person name="Veluchamy A."/>
            <person name="Tanaka M."/>
            <person name="Abida H."/>
            <person name="Marechal E."/>
            <person name="Bowler C."/>
            <person name="Muto M."/>
            <person name="Sunaga Y."/>
            <person name="Tanaka M."/>
            <person name="Yoshino T."/>
            <person name="Taniguchi T."/>
            <person name="Fukuda Y."/>
            <person name="Nemoto M."/>
            <person name="Matsumoto M."/>
            <person name="Wong P.S."/>
            <person name="Aburatani S."/>
            <person name="Fujibuchi W."/>
        </authorList>
    </citation>
    <scope>NUCLEOTIDE SEQUENCE [LARGE SCALE GENOMIC DNA]</scope>
    <source>
        <strain evidence="3 4">JPCC DA0580</strain>
    </source>
</reference>
<feature type="region of interest" description="Disordered" evidence="2">
    <location>
        <begin position="1"/>
        <end position="111"/>
    </location>
</feature>